<dbReference type="Proteomes" id="UP000610931">
    <property type="component" value="Unassembled WGS sequence"/>
</dbReference>
<dbReference type="RefSeq" id="WP_199112411.1">
    <property type="nucleotide sequence ID" value="NZ_JAELVQ010000001.1"/>
</dbReference>
<evidence type="ECO:0000313" key="3">
    <source>
        <dbReference type="EMBL" id="MBJ6366722.1"/>
    </source>
</evidence>
<dbReference type="Pfam" id="PF09603">
    <property type="entry name" value="Fib_succ_major"/>
    <property type="match status" value="1"/>
</dbReference>
<keyword evidence="4" id="KW-1185">Reference proteome</keyword>
<protein>
    <recommendedName>
        <fullName evidence="2">Fibrobacter succinogenes major paralogous domain-containing protein</fullName>
    </recommendedName>
</protein>
<reference evidence="3" key="1">
    <citation type="submission" date="2020-12" db="EMBL/GenBank/DDBJ databases">
        <title>Snuella sp. nov., isolated from sediment in Incheon.</title>
        <authorList>
            <person name="Kim W."/>
        </authorList>
    </citation>
    <scope>NUCLEOTIDE SEQUENCE</scope>
    <source>
        <strain evidence="3">CAU 1569</strain>
    </source>
</reference>
<gene>
    <name evidence="3" type="ORF">JF259_01345</name>
</gene>
<dbReference type="NCBIfam" id="TIGR02145">
    <property type="entry name" value="Fib_succ_major"/>
    <property type="match status" value="1"/>
</dbReference>
<name>A0A8J7IEN6_9FLAO</name>
<organism evidence="3 4">
    <name type="scientific">Snuella sedimenti</name>
    <dbReference type="NCBI Taxonomy" id="2798802"/>
    <lineage>
        <taxon>Bacteria</taxon>
        <taxon>Pseudomonadati</taxon>
        <taxon>Bacteroidota</taxon>
        <taxon>Flavobacteriia</taxon>
        <taxon>Flavobacteriales</taxon>
        <taxon>Flavobacteriaceae</taxon>
        <taxon>Snuella</taxon>
    </lineage>
</organism>
<accession>A0A8J7IEN6</accession>
<feature type="domain" description="Fibrobacter succinogenes major paralogous" evidence="2">
    <location>
        <begin position="45"/>
        <end position="196"/>
    </location>
</feature>
<dbReference type="AlphaFoldDB" id="A0A8J7IEN6"/>
<dbReference type="InterPro" id="IPR011871">
    <property type="entry name" value="Fib_succ_major"/>
</dbReference>
<keyword evidence="1" id="KW-0732">Signal</keyword>
<dbReference type="EMBL" id="JAELVQ010000001">
    <property type="protein sequence ID" value="MBJ6366722.1"/>
    <property type="molecule type" value="Genomic_DNA"/>
</dbReference>
<proteinExistence type="predicted"/>
<sequence>MKCFNLLALFVLLFNLVSCSKDDADDGVSKNQFMDPRDEQVYDIVSIGDQTWFAENLNYDTADNSSTCYDGNSDNCFIYGRLYNGDVAQTACPDGWHLPSKEEWETLIDYLGGINAAHVFFKPFAMQQGEPVGFNLLAGGWYFADFKDIGIEGHYYTSTDGGLPNSFKTITFVPDTSVSTEGISSSNIMQNCRCIKD</sequence>
<feature type="signal peptide" evidence="1">
    <location>
        <begin position="1"/>
        <end position="24"/>
    </location>
</feature>
<evidence type="ECO:0000313" key="4">
    <source>
        <dbReference type="Proteomes" id="UP000610931"/>
    </source>
</evidence>
<evidence type="ECO:0000259" key="2">
    <source>
        <dbReference type="Pfam" id="PF09603"/>
    </source>
</evidence>
<comment type="caution">
    <text evidence="3">The sequence shown here is derived from an EMBL/GenBank/DDBJ whole genome shotgun (WGS) entry which is preliminary data.</text>
</comment>
<feature type="chain" id="PRO_5035225158" description="Fibrobacter succinogenes major paralogous domain-containing protein" evidence="1">
    <location>
        <begin position="25"/>
        <end position="197"/>
    </location>
</feature>
<evidence type="ECO:0000256" key="1">
    <source>
        <dbReference type="SAM" id="SignalP"/>
    </source>
</evidence>